<evidence type="ECO:0000313" key="2">
    <source>
        <dbReference type="Proteomes" id="UP001202328"/>
    </source>
</evidence>
<reference evidence="1" key="1">
    <citation type="submission" date="2022-04" db="EMBL/GenBank/DDBJ databases">
        <title>A functionally conserved STORR gene fusion in Papaver species that diverged 16.8 million years ago.</title>
        <authorList>
            <person name="Catania T."/>
        </authorList>
    </citation>
    <scope>NUCLEOTIDE SEQUENCE</scope>
    <source>
        <strain evidence="1">S-188037</strain>
    </source>
</reference>
<proteinExistence type="predicted"/>
<dbReference type="Proteomes" id="UP001202328">
    <property type="component" value="Unassembled WGS sequence"/>
</dbReference>
<protein>
    <submittedName>
        <fullName evidence="1">Uncharacterized protein</fullName>
    </submittedName>
</protein>
<accession>A0AAD4XG47</accession>
<keyword evidence="2" id="KW-1185">Reference proteome</keyword>
<organism evidence="1 2">
    <name type="scientific">Papaver atlanticum</name>
    <dbReference type="NCBI Taxonomy" id="357466"/>
    <lineage>
        <taxon>Eukaryota</taxon>
        <taxon>Viridiplantae</taxon>
        <taxon>Streptophyta</taxon>
        <taxon>Embryophyta</taxon>
        <taxon>Tracheophyta</taxon>
        <taxon>Spermatophyta</taxon>
        <taxon>Magnoliopsida</taxon>
        <taxon>Ranunculales</taxon>
        <taxon>Papaveraceae</taxon>
        <taxon>Papaveroideae</taxon>
        <taxon>Papaver</taxon>
    </lineage>
</organism>
<comment type="caution">
    <text evidence="1">The sequence shown here is derived from an EMBL/GenBank/DDBJ whole genome shotgun (WGS) entry which is preliminary data.</text>
</comment>
<sequence>IEAVSYKMHFGIVIATRDAASVTNFLRFGSFVRRLFAFPLTDLLCASLFDALLVGDSPKQVDGIKLKRLRIFYSCTLIKYANNHNLEELVLRKFPLDIFDDLTGKLVELSYEDNILVSQPCRDNTLYLLSLIDEMLVFDLEIKLPYPGSSSDFPADT</sequence>
<name>A0AAD4XG47_9MAGN</name>
<gene>
    <name evidence="1" type="ORF">MKW98_022582</name>
</gene>
<dbReference type="EMBL" id="JAJJMB010010087">
    <property type="protein sequence ID" value="KAI3910895.1"/>
    <property type="molecule type" value="Genomic_DNA"/>
</dbReference>
<evidence type="ECO:0000313" key="1">
    <source>
        <dbReference type="EMBL" id="KAI3910895.1"/>
    </source>
</evidence>
<feature type="non-terminal residue" evidence="1">
    <location>
        <position position="1"/>
    </location>
</feature>
<dbReference type="AlphaFoldDB" id="A0AAD4XG47"/>